<dbReference type="SUPFAM" id="SSF100950">
    <property type="entry name" value="NagB/RpiA/CoA transferase-like"/>
    <property type="match status" value="1"/>
</dbReference>
<dbReference type="PANTHER" id="PTHR11280">
    <property type="entry name" value="GLUCOSAMINE-6-PHOSPHATE ISOMERASE"/>
    <property type="match status" value="1"/>
</dbReference>
<dbReference type="Gene3D" id="3.40.50.1360">
    <property type="match status" value="1"/>
</dbReference>
<name>A0ABT1VTT0_9PROT</name>
<gene>
    <name evidence="4" type="primary">nagB</name>
    <name evidence="4" type="ORF">NFI88_02710</name>
</gene>
<dbReference type="InterPro" id="IPR037171">
    <property type="entry name" value="NagB/RpiA_transferase-like"/>
</dbReference>
<evidence type="ECO:0000259" key="3">
    <source>
        <dbReference type="Pfam" id="PF01182"/>
    </source>
</evidence>
<dbReference type="PANTHER" id="PTHR11280:SF5">
    <property type="entry name" value="GLUCOSAMINE-6-PHOSPHATE ISOMERASE"/>
    <property type="match status" value="1"/>
</dbReference>
<feature type="domain" description="Glucosamine/galactosamine-6-phosphate isomerase" evidence="3">
    <location>
        <begin position="9"/>
        <end position="214"/>
    </location>
</feature>
<reference evidence="4 5" key="1">
    <citation type="submission" date="2022-06" db="EMBL/GenBank/DDBJ databases">
        <title>Rhizosaccharibacter gen. nov. sp. nov. KSS12, endophytic bacteria isolated from sugarcane.</title>
        <authorList>
            <person name="Pitiwittayakul N."/>
        </authorList>
    </citation>
    <scope>NUCLEOTIDE SEQUENCE [LARGE SCALE GENOMIC DNA]</scope>
    <source>
        <strain evidence="4 5">KSS12</strain>
    </source>
</reference>
<dbReference type="NCBIfam" id="TIGR00502">
    <property type="entry name" value="nagB"/>
    <property type="match status" value="1"/>
</dbReference>
<dbReference type="InterPro" id="IPR004547">
    <property type="entry name" value="Glucosamine6P_isomerase"/>
</dbReference>
<keyword evidence="1 4" id="KW-0378">Hydrolase</keyword>
<dbReference type="EMBL" id="JAMZEJ010000002">
    <property type="protein sequence ID" value="MCQ8239752.1"/>
    <property type="molecule type" value="Genomic_DNA"/>
</dbReference>
<sequence>MKLLIRPDADSAAETVAVLVSAQLRGKPDSVLGLATGRTMERVYAALVREHRRGRLGFAGATSFNLDEYVGIAPEDPRSYRAFMDAHLFRHVDLPPHRRHLPDGMATDHAAEGARYEALIRAAGGIDLQLLGIGGTGHIGFNEPLSSFASRTRAVVLAPRTRQQNRGDFGGDADAVPPRAITMGVATIGESRRAVLLATGSAKAEILALAVEGPITASISATALQMHPDCLVIADEDAAGRLRGRSYYDHLARHDPELAMLSGDAGG</sequence>
<proteinExistence type="predicted"/>
<evidence type="ECO:0000313" key="4">
    <source>
        <dbReference type="EMBL" id="MCQ8239752.1"/>
    </source>
</evidence>
<evidence type="ECO:0000256" key="2">
    <source>
        <dbReference type="NCBIfam" id="TIGR00502"/>
    </source>
</evidence>
<protein>
    <recommendedName>
        <fullName evidence="2">Glucosamine-6-phosphate deaminase</fullName>
        <ecNumber evidence="2">3.5.99.6</ecNumber>
    </recommendedName>
</protein>
<dbReference type="EC" id="3.5.99.6" evidence="2"/>
<dbReference type="GO" id="GO:0004342">
    <property type="term" value="F:glucosamine-6-phosphate deaminase activity"/>
    <property type="evidence" value="ECO:0007669"/>
    <property type="project" value="UniProtKB-EC"/>
</dbReference>
<dbReference type="CDD" id="cd01399">
    <property type="entry name" value="GlcN6P_deaminase"/>
    <property type="match status" value="1"/>
</dbReference>
<dbReference type="Proteomes" id="UP001524547">
    <property type="component" value="Unassembled WGS sequence"/>
</dbReference>
<keyword evidence="5" id="KW-1185">Reference proteome</keyword>
<organism evidence="4 5">
    <name type="scientific">Rhizosaccharibacter radicis</name>
    <dbReference type="NCBI Taxonomy" id="2782605"/>
    <lineage>
        <taxon>Bacteria</taxon>
        <taxon>Pseudomonadati</taxon>
        <taxon>Pseudomonadota</taxon>
        <taxon>Alphaproteobacteria</taxon>
        <taxon>Acetobacterales</taxon>
        <taxon>Acetobacteraceae</taxon>
        <taxon>Rhizosaccharibacter</taxon>
    </lineage>
</organism>
<dbReference type="Pfam" id="PF01182">
    <property type="entry name" value="Glucosamine_iso"/>
    <property type="match status" value="1"/>
</dbReference>
<dbReference type="InterPro" id="IPR006148">
    <property type="entry name" value="Glc/Gal-6P_isomerase"/>
</dbReference>
<evidence type="ECO:0000256" key="1">
    <source>
        <dbReference type="ARBA" id="ARBA00022801"/>
    </source>
</evidence>
<accession>A0ABT1VTT0</accession>
<comment type="caution">
    <text evidence="4">The sequence shown here is derived from an EMBL/GenBank/DDBJ whole genome shotgun (WGS) entry which is preliminary data.</text>
</comment>
<evidence type="ECO:0000313" key="5">
    <source>
        <dbReference type="Proteomes" id="UP001524547"/>
    </source>
</evidence>